<keyword evidence="1" id="KW-1133">Transmembrane helix</keyword>
<dbReference type="GO" id="GO:0008233">
    <property type="term" value="F:peptidase activity"/>
    <property type="evidence" value="ECO:0007669"/>
    <property type="project" value="UniProtKB-KW"/>
</dbReference>
<organism evidence="4 5">
    <name type="scientific">Brevibacillus reuszeri</name>
    <dbReference type="NCBI Taxonomy" id="54915"/>
    <lineage>
        <taxon>Bacteria</taxon>
        <taxon>Bacillati</taxon>
        <taxon>Bacillota</taxon>
        <taxon>Bacilli</taxon>
        <taxon>Bacillales</taxon>
        <taxon>Paenibacillaceae</taxon>
        <taxon>Brevibacillus</taxon>
    </lineage>
</organism>
<evidence type="ECO:0000313" key="6">
    <source>
        <dbReference type="Proteomes" id="UP000319578"/>
    </source>
</evidence>
<dbReference type="Proteomes" id="UP000319578">
    <property type="component" value="Unassembled WGS sequence"/>
</dbReference>
<reference evidence="5" key="1">
    <citation type="submission" date="2015-07" db="EMBL/GenBank/DDBJ databases">
        <title>Genome sequencing project for genomic taxonomy and phylogenomics of Bacillus-like bacteria.</title>
        <authorList>
            <person name="Liu B."/>
            <person name="Wang J."/>
            <person name="Zhu Y."/>
            <person name="Liu G."/>
            <person name="Chen Q."/>
            <person name="Chen Z."/>
            <person name="Lan J."/>
            <person name="Che J."/>
            <person name="Ge C."/>
            <person name="Shi H."/>
            <person name="Pan Z."/>
            <person name="Liu X."/>
        </authorList>
    </citation>
    <scope>NUCLEOTIDE SEQUENCE [LARGE SCALE GENOMIC DNA]</scope>
    <source>
        <strain evidence="5">DSM 9887</strain>
    </source>
</reference>
<dbReference type="OrthoDB" id="1683445at2"/>
<dbReference type="Gene3D" id="2.40.50.140">
    <property type="entry name" value="Nucleic acid-binding proteins"/>
    <property type="match status" value="1"/>
</dbReference>
<protein>
    <submittedName>
        <fullName evidence="4">Serine protease</fullName>
    </submittedName>
</protein>
<dbReference type="EMBL" id="LGIQ01000011">
    <property type="protein sequence ID" value="KNB69634.1"/>
    <property type="molecule type" value="Genomic_DNA"/>
</dbReference>
<sequence length="181" mass="19594">MGVLETVYMVCLVGGLIYTLVSLIFGDTISDWLGQLHVPVVEPILLVSGLTAFGGAGYLFSRFTSLSWLFVLVLSLAIGAGLAVAAYFVWVKPMSKAENSTGYSMNQLGGKLGEVNTTIPAEGLGEVLLPMISGTTYHMAASLERQTIQQGTRVVVVEVRDHVLYVTPFHNESEKEMNKHV</sequence>
<keyword evidence="1" id="KW-0472">Membrane</keyword>
<dbReference type="GO" id="GO:0006508">
    <property type="term" value="P:proteolysis"/>
    <property type="evidence" value="ECO:0007669"/>
    <property type="project" value="UniProtKB-KW"/>
</dbReference>
<keyword evidence="1" id="KW-0812">Transmembrane</keyword>
<dbReference type="Proteomes" id="UP000036834">
    <property type="component" value="Unassembled WGS sequence"/>
</dbReference>
<feature type="transmembrane region" description="Helical" evidence="1">
    <location>
        <begin position="6"/>
        <end position="26"/>
    </location>
</feature>
<reference evidence="4" key="2">
    <citation type="submission" date="2015-07" db="EMBL/GenBank/DDBJ databases">
        <title>MeaNS - Measles Nucleotide Surveillance Program.</title>
        <authorList>
            <person name="Tran T."/>
            <person name="Druce J."/>
        </authorList>
    </citation>
    <scope>NUCLEOTIDE SEQUENCE</scope>
    <source>
        <strain evidence="4">DSM 9887</strain>
    </source>
</reference>
<reference evidence="3 6" key="3">
    <citation type="submission" date="2019-06" db="EMBL/GenBank/DDBJ databases">
        <title>Whole genome shotgun sequence of Brevibacillus reuszeri NBRC 15719.</title>
        <authorList>
            <person name="Hosoyama A."/>
            <person name="Uohara A."/>
            <person name="Ohji S."/>
            <person name="Ichikawa N."/>
        </authorList>
    </citation>
    <scope>NUCLEOTIDE SEQUENCE [LARGE SCALE GENOMIC DNA]</scope>
    <source>
        <strain evidence="3 6">NBRC 15719</strain>
    </source>
</reference>
<dbReference type="PATRIC" id="fig|54915.3.peg.4718"/>
<evidence type="ECO:0000313" key="5">
    <source>
        <dbReference type="Proteomes" id="UP000036834"/>
    </source>
</evidence>
<dbReference type="InterPro" id="IPR058653">
    <property type="entry name" value="NfeD2_TM"/>
</dbReference>
<proteinExistence type="predicted"/>
<dbReference type="InterPro" id="IPR012340">
    <property type="entry name" value="NA-bd_OB-fold"/>
</dbReference>
<feature type="transmembrane region" description="Helical" evidence="1">
    <location>
        <begin position="66"/>
        <end position="90"/>
    </location>
</feature>
<comment type="caution">
    <text evidence="4">The sequence shown here is derived from an EMBL/GenBank/DDBJ whole genome shotgun (WGS) entry which is preliminary data.</text>
</comment>
<feature type="domain" description="Membrane protein NfeD2 N-terminal transmembrane" evidence="2">
    <location>
        <begin position="4"/>
        <end position="99"/>
    </location>
</feature>
<evidence type="ECO:0000313" key="3">
    <source>
        <dbReference type="EMBL" id="GED71347.1"/>
    </source>
</evidence>
<dbReference type="STRING" id="54915.ADS79_27650"/>
<keyword evidence="4" id="KW-0378">Hydrolase</keyword>
<dbReference type="RefSeq" id="WP_049741661.1">
    <property type="nucleotide sequence ID" value="NZ_BJON01000020.1"/>
</dbReference>
<keyword evidence="4" id="KW-0645">Protease</keyword>
<dbReference type="EMBL" id="BJON01000020">
    <property type="protein sequence ID" value="GED71347.1"/>
    <property type="molecule type" value="Genomic_DNA"/>
</dbReference>
<dbReference type="Pfam" id="PF25842">
    <property type="entry name" value="NfeD_TM"/>
    <property type="match status" value="1"/>
</dbReference>
<evidence type="ECO:0000259" key="2">
    <source>
        <dbReference type="Pfam" id="PF25842"/>
    </source>
</evidence>
<gene>
    <name evidence="4" type="ORF">ADS79_27650</name>
    <name evidence="3" type="ORF">BRE01_50490</name>
</gene>
<dbReference type="AlphaFoldDB" id="A0A0K9YLR0"/>
<name>A0A0K9YLR0_9BACL</name>
<accession>A0A0K9YLR0</accession>
<keyword evidence="6" id="KW-1185">Reference proteome</keyword>
<feature type="transmembrane region" description="Helical" evidence="1">
    <location>
        <begin position="38"/>
        <end position="60"/>
    </location>
</feature>
<evidence type="ECO:0000256" key="1">
    <source>
        <dbReference type="SAM" id="Phobius"/>
    </source>
</evidence>
<evidence type="ECO:0000313" key="4">
    <source>
        <dbReference type="EMBL" id="KNB69634.1"/>
    </source>
</evidence>